<feature type="transmembrane region" description="Helical" evidence="5">
    <location>
        <begin position="774"/>
        <end position="798"/>
    </location>
</feature>
<gene>
    <name evidence="7" type="ORF">C1SCF055_LOCUS13319</name>
</gene>
<keyword evidence="5" id="KW-1133">Transmembrane helix</keyword>
<keyword evidence="3" id="KW-0067">ATP-binding</keyword>
<dbReference type="GO" id="GO:0005524">
    <property type="term" value="F:ATP binding"/>
    <property type="evidence" value="ECO:0007669"/>
    <property type="project" value="UniProtKB-KW"/>
</dbReference>
<name>A0A9P1C8X2_9DINO</name>
<comment type="similarity">
    <text evidence="1">Belongs to the DNA mismatch repair MutS family.</text>
</comment>
<dbReference type="PANTHER" id="PTHR11361">
    <property type="entry name" value="DNA MISMATCH REPAIR PROTEIN MUTS FAMILY MEMBER"/>
    <property type="match status" value="1"/>
</dbReference>
<evidence type="ECO:0000259" key="6">
    <source>
        <dbReference type="PROSITE" id="PS00486"/>
    </source>
</evidence>
<evidence type="ECO:0000256" key="1">
    <source>
        <dbReference type="ARBA" id="ARBA00006271"/>
    </source>
</evidence>
<reference evidence="7" key="1">
    <citation type="submission" date="2022-10" db="EMBL/GenBank/DDBJ databases">
        <authorList>
            <person name="Chen Y."/>
            <person name="Dougan E. K."/>
            <person name="Chan C."/>
            <person name="Rhodes N."/>
            <person name="Thang M."/>
        </authorList>
    </citation>
    <scope>NUCLEOTIDE SEQUENCE</scope>
</reference>
<reference evidence="8 9" key="2">
    <citation type="submission" date="2024-05" db="EMBL/GenBank/DDBJ databases">
        <authorList>
            <person name="Chen Y."/>
            <person name="Shah S."/>
            <person name="Dougan E. K."/>
            <person name="Thang M."/>
            <person name="Chan C."/>
        </authorList>
    </citation>
    <scope>NUCLEOTIDE SEQUENCE [LARGE SCALE GENOMIC DNA]</scope>
</reference>
<evidence type="ECO:0000313" key="9">
    <source>
        <dbReference type="Proteomes" id="UP001152797"/>
    </source>
</evidence>
<dbReference type="SMART" id="SM00534">
    <property type="entry name" value="MUTSac"/>
    <property type="match status" value="1"/>
</dbReference>
<keyword evidence="5" id="KW-0472">Membrane</keyword>
<dbReference type="EMBL" id="CAMXCT030001029">
    <property type="protein sequence ID" value="CAL4773243.1"/>
    <property type="molecule type" value="Genomic_DNA"/>
</dbReference>
<dbReference type="Pfam" id="PF00488">
    <property type="entry name" value="MutS_V"/>
    <property type="match status" value="1"/>
</dbReference>
<keyword evidence="5" id="KW-0812">Transmembrane</keyword>
<dbReference type="EMBL" id="CAMXCT020001029">
    <property type="protein sequence ID" value="CAL1139306.1"/>
    <property type="molecule type" value="Genomic_DNA"/>
</dbReference>
<dbReference type="InterPro" id="IPR000432">
    <property type="entry name" value="DNA_mismatch_repair_MutS_C"/>
</dbReference>
<dbReference type="Proteomes" id="UP001152797">
    <property type="component" value="Unassembled WGS sequence"/>
</dbReference>
<dbReference type="GO" id="GO:0140664">
    <property type="term" value="F:ATP-dependent DNA damage sensor activity"/>
    <property type="evidence" value="ECO:0007669"/>
    <property type="project" value="InterPro"/>
</dbReference>
<dbReference type="PROSITE" id="PS00486">
    <property type="entry name" value="DNA_MISMATCH_REPAIR_2"/>
    <property type="match status" value="1"/>
</dbReference>
<dbReference type="SUPFAM" id="SSF48334">
    <property type="entry name" value="DNA repair protein MutS, domain III"/>
    <property type="match status" value="1"/>
</dbReference>
<sequence length="807" mass="89539">MVDWRSLVTTLGHMSAALGLLDQAGKLCTTKGVAAFAAGQGVVNDVRAAERLLQRVVDWEKNFAEGDTSLVHVQSGVDQKLDDLRHEYETIDRHLTRTAATETRRLGNLGQQVDSILFHYFPQLGFHASLPNPTGREAETMDGLQDDIPLPASDWRYQFAGFGRLFYKCDSARRLDCDVGDLVVESRGVELDLLTQLLQRLRVLEPRLRCAAQRLAELDVLLAYTAAAVKYRWVRPKLSEDVKRLHIVKGRHPLVEAASTAHHGFVCNSTEIGLEEAESYRVQVITGANLSGKSVYLKQVGLITYMAQIGCFVPADEAELGLCDFMFSRIQSCETASATCSSFTLDLCQLSLALKHATASSLVLLDEFGKGTRAADGVALLGATIEFLCRWKDGPKALVATHFTEIFRLGLVSETEPQLQVSHLRVLPQSDATASTIAYLYQLVPGCAEKSFGLECARKAGLDADVLQRAAEILATIEGSRAIPPPAGHAPGAADGRRVLCQAVVRQLCALDPEKENEAKAFLAFVAAQGSFLQNSWFKNRCNSAVGAESTKYVGLSVTRRLRPLLVYILSALIWTARGVEAEKPVPEPQEEPQETVRVFEHAVTDSEAAELEHLIQRGQKTSCCGYWAERGAAKMQQLVARQLQISRRHLGDVHFDNITAVRAVRDEHSLWSGIAVLYLEDLESSQVQLQSDRHEVEILDVTRGSLVQVPEGAVLVHTKPLRVAWTRVRAPDAPMRGFFEFYLASWVQRHFVMPYDTTQQRKFFRKHTRHPRYWHGFLWSFVGTFCSVFACLPLAWFGGGLSHSSD</sequence>
<evidence type="ECO:0000313" key="7">
    <source>
        <dbReference type="EMBL" id="CAI3985931.1"/>
    </source>
</evidence>
<dbReference type="EMBL" id="CAMXCT010001029">
    <property type="protein sequence ID" value="CAI3985931.1"/>
    <property type="molecule type" value="Genomic_DNA"/>
</dbReference>
<evidence type="ECO:0000256" key="2">
    <source>
        <dbReference type="ARBA" id="ARBA00022741"/>
    </source>
</evidence>
<dbReference type="OrthoDB" id="295033at2759"/>
<evidence type="ECO:0000256" key="4">
    <source>
        <dbReference type="ARBA" id="ARBA00023125"/>
    </source>
</evidence>
<dbReference type="GO" id="GO:0051026">
    <property type="term" value="P:chiasma assembly"/>
    <property type="evidence" value="ECO:0007669"/>
    <property type="project" value="TreeGrafter"/>
</dbReference>
<dbReference type="AlphaFoldDB" id="A0A9P1C8X2"/>
<organism evidence="7">
    <name type="scientific">Cladocopium goreaui</name>
    <dbReference type="NCBI Taxonomy" id="2562237"/>
    <lineage>
        <taxon>Eukaryota</taxon>
        <taxon>Sar</taxon>
        <taxon>Alveolata</taxon>
        <taxon>Dinophyceae</taxon>
        <taxon>Suessiales</taxon>
        <taxon>Symbiodiniaceae</taxon>
        <taxon>Cladocopium</taxon>
    </lineage>
</organism>
<dbReference type="Gene3D" id="3.40.50.300">
    <property type="entry name" value="P-loop containing nucleotide triphosphate hydrolases"/>
    <property type="match status" value="1"/>
</dbReference>
<dbReference type="GO" id="GO:0030983">
    <property type="term" value="F:mismatched DNA binding"/>
    <property type="evidence" value="ECO:0007669"/>
    <property type="project" value="InterPro"/>
</dbReference>
<dbReference type="InterPro" id="IPR027417">
    <property type="entry name" value="P-loop_NTPase"/>
</dbReference>
<dbReference type="PANTHER" id="PTHR11361:SF20">
    <property type="entry name" value="MUTS PROTEIN HOMOLOG 5"/>
    <property type="match status" value="1"/>
</dbReference>
<feature type="domain" description="DNA mismatch repair proteins mutS family" evidence="6">
    <location>
        <begin position="361"/>
        <end position="377"/>
    </location>
</feature>
<evidence type="ECO:0000256" key="5">
    <source>
        <dbReference type="SAM" id="Phobius"/>
    </source>
</evidence>
<keyword evidence="9" id="KW-1185">Reference proteome</keyword>
<evidence type="ECO:0000256" key="3">
    <source>
        <dbReference type="ARBA" id="ARBA00022840"/>
    </source>
</evidence>
<keyword evidence="4" id="KW-0238">DNA-binding</keyword>
<keyword evidence="2" id="KW-0547">Nucleotide-binding</keyword>
<dbReference type="GO" id="GO:0006298">
    <property type="term" value="P:mismatch repair"/>
    <property type="evidence" value="ECO:0007669"/>
    <property type="project" value="InterPro"/>
</dbReference>
<accession>A0A9P1C8X2</accession>
<comment type="caution">
    <text evidence="7">The sequence shown here is derived from an EMBL/GenBank/DDBJ whole genome shotgun (WGS) entry which is preliminary data.</text>
</comment>
<dbReference type="GO" id="GO:0005634">
    <property type="term" value="C:nucleus"/>
    <property type="evidence" value="ECO:0007669"/>
    <property type="project" value="TreeGrafter"/>
</dbReference>
<proteinExistence type="inferred from homology"/>
<protein>
    <submittedName>
        <fullName evidence="8">MutS protein homolog 5 (HMSH5)</fullName>
    </submittedName>
</protein>
<dbReference type="InterPro" id="IPR045076">
    <property type="entry name" value="MutS"/>
</dbReference>
<dbReference type="SUPFAM" id="SSF52540">
    <property type="entry name" value="P-loop containing nucleoside triphosphate hydrolases"/>
    <property type="match status" value="1"/>
</dbReference>
<dbReference type="InterPro" id="IPR036187">
    <property type="entry name" value="DNA_mismatch_repair_MutS_sf"/>
</dbReference>
<evidence type="ECO:0000313" key="8">
    <source>
        <dbReference type="EMBL" id="CAL4773243.1"/>
    </source>
</evidence>